<dbReference type="EMBL" id="CP002868">
    <property type="protein sequence ID" value="AEJ20217.1"/>
    <property type="molecule type" value="Genomic_DNA"/>
</dbReference>
<name>F8EZJ4_GRAC1</name>
<dbReference type="Gene3D" id="1.10.10.10">
    <property type="entry name" value="Winged helix-like DNA-binding domain superfamily/Winged helix DNA-binding domain"/>
    <property type="match status" value="1"/>
</dbReference>
<sequence length="144" mass="15599">MKVSSRTQFGFQILCYLALRYGGAPVQGSELATVTGTTEKYIGQIMLTLRASPLVLSSRGAQGGYYLARHPASISLYETLLALEGELPQFEPLSGFASQEFLNNSLKVMQSLLTASLANPLKAHTLEDLVRQGQQASGFGDWVI</sequence>
<dbReference type="Proteomes" id="UP000000503">
    <property type="component" value="Chromosome"/>
</dbReference>
<evidence type="ECO:0000313" key="2">
    <source>
        <dbReference type="Proteomes" id="UP000000503"/>
    </source>
</evidence>
<dbReference type="Pfam" id="PF02082">
    <property type="entry name" value="Rrf2"/>
    <property type="match status" value="1"/>
</dbReference>
<dbReference type="InterPro" id="IPR036390">
    <property type="entry name" value="WH_DNA-bd_sf"/>
</dbReference>
<keyword evidence="2" id="KW-1185">Reference proteome</keyword>
<dbReference type="PANTHER" id="PTHR33221">
    <property type="entry name" value="WINGED HELIX-TURN-HELIX TRANSCRIPTIONAL REGULATOR, RRF2 FAMILY"/>
    <property type="match status" value="1"/>
</dbReference>
<gene>
    <name evidence="1" type="ordered locus">Spica_2092</name>
</gene>
<dbReference type="SUPFAM" id="SSF46785">
    <property type="entry name" value="Winged helix' DNA-binding domain"/>
    <property type="match status" value="1"/>
</dbReference>
<dbReference type="STRING" id="744872.Spica_2092"/>
<dbReference type="eggNOG" id="COG1959">
    <property type="taxonomic scope" value="Bacteria"/>
</dbReference>
<dbReference type="RefSeq" id="WP_013969505.1">
    <property type="nucleotide sequence ID" value="NC_015732.1"/>
</dbReference>
<reference evidence="2" key="1">
    <citation type="journal article" date="2013" name="Stand. Genomic Sci.">
        <title>Genome sequence of the thermophilic fresh-water bacterium Spirochaeta caldaria type strain (H1(T)), reclassification of Spirochaeta caldaria, Spirochaeta stenostrepta, and Spirochaeta zuelzerae in the genus Treponema as Treponema caldaria comb. nov., Treponema stenostrepta comb. nov., and Treponema zuelzerae comb. nov., and emendation of the genus Treponema.</title>
        <authorList>
            <person name="Abt B."/>
            <person name="Goker M."/>
            <person name="Scheuner C."/>
            <person name="Han C."/>
            <person name="Lu M."/>
            <person name="Misra M."/>
            <person name="Lapidus A."/>
            <person name="Nolan M."/>
            <person name="Lucas S."/>
            <person name="Hammon N."/>
            <person name="Deshpande S."/>
            <person name="Cheng J.F."/>
            <person name="Tapia R."/>
            <person name="Goodwin L.A."/>
            <person name="Pitluck S."/>
            <person name="Liolios K."/>
            <person name="Pagani I."/>
            <person name="Ivanova N."/>
            <person name="Mavromatis K."/>
            <person name="Mikhailova N."/>
            <person name="Huntemann M."/>
            <person name="Pati A."/>
            <person name="Chen A."/>
            <person name="Palaniappan K."/>
            <person name="Land M."/>
            <person name="Hauser L."/>
            <person name="Jeffries C.D."/>
            <person name="Rohde M."/>
            <person name="Spring S."/>
            <person name="Gronow S."/>
            <person name="Detter J.C."/>
            <person name="Bristow J."/>
            <person name="Eisen J.A."/>
            <person name="Markowitz V."/>
            <person name="Hugenholtz P."/>
            <person name="Kyrpides N.C."/>
            <person name="Woyke T."/>
            <person name="Klenk H.P."/>
        </authorList>
    </citation>
    <scope>NUCLEOTIDE SEQUENCE</scope>
    <source>
        <strain evidence="2">ATCC 51460 / DSM 7334 / H1</strain>
    </source>
</reference>
<dbReference type="KEGG" id="scd:Spica_2092"/>
<dbReference type="PROSITE" id="PS51197">
    <property type="entry name" value="HTH_RRF2_2"/>
    <property type="match status" value="1"/>
</dbReference>
<dbReference type="AlphaFoldDB" id="F8EZJ4"/>
<dbReference type="PANTHER" id="PTHR33221:SF16">
    <property type="entry name" value="HTH-TYPE TRANSCRIPTIONAL REGULATOR SLR0846-RELATED"/>
    <property type="match status" value="1"/>
</dbReference>
<evidence type="ECO:0000313" key="1">
    <source>
        <dbReference type="EMBL" id="AEJ20217.1"/>
    </source>
</evidence>
<dbReference type="InterPro" id="IPR036388">
    <property type="entry name" value="WH-like_DNA-bd_sf"/>
</dbReference>
<accession>F8EZJ4</accession>
<dbReference type="GO" id="GO:0003700">
    <property type="term" value="F:DNA-binding transcription factor activity"/>
    <property type="evidence" value="ECO:0007669"/>
    <property type="project" value="TreeGrafter"/>
</dbReference>
<dbReference type="GO" id="GO:0005829">
    <property type="term" value="C:cytosol"/>
    <property type="evidence" value="ECO:0007669"/>
    <property type="project" value="TreeGrafter"/>
</dbReference>
<dbReference type="OrthoDB" id="9808360at2"/>
<proteinExistence type="predicted"/>
<dbReference type="InterPro" id="IPR000944">
    <property type="entry name" value="Tscrpt_reg_Rrf2"/>
</dbReference>
<protein>
    <submittedName>
        <fullName evidence="1">Transcriptional regulator, BadM/Rrf2 family</fullName>
    </submittedName>
</protein>
<organism evidence="1 2">
    <name type="scientific">Gracilinema caldarium (strain ATCC 51460 / DSM 7334 / H1)</name>
    <name type="common">Treponema caldarium</name>
    <dbReference type="NCBI Taxonomy" id="744872"/>
    <lineage>
        <taxon>Bacteria</taxon>
        <taxon>Pseudomonadati</taxon>
        <taxon>Spirochaetota</taxon>
        <taxon>Spirochaetia</taxon>
        <taxon>Spirochaetales</taxon>
        <taxon>Breznakiellaceae</taxon>
        <taxon>Gracilinema</taxon>
    </lineage>
</organism>
<dbReference type="HOGENOM" id="CLU_107144_0_1_12"/>